<keyword evidence="7 9" id="KW-1133">Transmembrane helix</keyword>
<dbReference type="Pfam" id="PF26002">
    <property type="entry name" value="Beta-barrel_AprE"/>
    <property type="match status" value="1"/>
</dbReference>
<keyword evidence="14" id="KW-1185">Reference proteome</keyword>
<evidence type="ECO:0000256" key="3">
    <source>
        <dbReference type="ARBA" id="ARBA00022448"/>
    </source>
</evidence>
<evidence type="ECO:0000313" key="14">
    <source>
        <dbReference type="Proteomes" id="UP001560019"/>
    </source>
</evidence>
<evidence type="ECO:0000256" key="1">
    <source>
        <dbReference type="ARBA" id="ARBA00004377"/>
    </source>
</evidence>
<feature type="domain" description="AprE-like long alpha-helical hairpin" evidence="11">
    <location>
        <begin position="94"/>
        <end position="277"/>
    </location>
</feature>
<dbReference type="EMBL" id="JBEHHI010000005">
    <property type="protein sequence ID" value="MEX5730246.1"/>
    <property type="molecule type" value="Genomic_DNA"/>
</dbReference>
<keyword evidence="6 9" id="KW-0812">Transmembrane</keyword>
<evidence type="ECO:0000256" key="8">
    <source>
        <dbReference type="ARBA" id="ARBA00023136"/>
    </source>
</evidence>
<accession>A0ABV3XXZ0</accession>
<sequence>MTDHAAPALHTGLRPLSLIGGVAGLVFLVLLVAWAAFTPIAGAVIAPGQAVVRGQPKLVQSLDGGRVEAIAVKSGDRVAAGQVLLRLDPTLLEVNLEIARARLAEALARQARLRAEHLGLAAPRFDYPPLPFTPPGTVEQEEGQRQIFAARAELLAGRAAQLQERRAQLNAQTGGIAGQLDSKRAQLGYIEEDLGNIAALAEKGLARDSQRLELQRSRAELLGQISALEADRARLVNTIRDAEIEALQRQREFKEQVVTELREVTAEIEELIPQIVITETRLDQVVIRAPVAGVVHEMAVSTVGGVVPPGETILQVIPLEQGLDFEVRLDPRAVDRVHPGQPAQLVMAALDPKATPRLKGHVRRVSPGTVTDPATGQAFYRVVLDVTPEELARLGPEVALVPGMPVEAFLETGERTVLRYLLKPLSAQFERAFRED</sequence>
<comment type="subcellular location">
    <subcellularLocation>
        <location evidence="1 9">Cell inner membrane</location>
        <topology evidence="1 9">Single-pass membrane protein</topology>
    </subcellularLocation>
</comment>
<name>A0ABV3XXZ0_9RHOB</name>
<comment type="caution">
    <text evidence="13">The sequence shown here is derived from an EMBL/GenBank/DDBJ whole genome shotgun (WGS) entry which is preliminary data.</text>
</comment>
<dbReference type="Gene3D" id="2.40.50.100">
    <property type="match status" value="1"/>
</dbReference>
<evidence type="ECO:0000256" key="5">
    <source>
        <dbReference type="ARBA" id="ARBA00022519"/>
    </source>
</evidence>
<evidence type="ECO:0000313" key="13">
    <source>
        <dbReference type="EMBL" id="MEX5730246.1"/>
    </source>
</evidence>
<dbReference type="SUPFAM" id="SSF111369">
    <property type="entry name" value="HlyD-like secretion proteins"/>
    <property type="match status" value="2"/>
</dbReference>
<dbReference type="NCBIfam" id="TIGR01843">
    <property type="entry name" value="type_I_hlyD"/>
    <property type="match status" value="1"/>
</dbReference>
<evidence type="ECO:0000256" key="6">
    <source>
        <dbReference type="ARBA" id="ARBA00022692"/>
    </source>
</evidence>
<evidence type="ECO:0000259" key="11">
    <source>
        <dbReference type="Pfam" id="PF25994"/>
    </source>
</evidence>
<protein>
    <recommendedName>
        <fullName evidence="9">Membrane fusion protein (MFP) family protein</fullName>
    </recommendedName>
</protein>
<dbReference type="InterPro" id="IPR010129">
    <property type="entry name" value="T1SS_HlyD"/>
</dbReference>
<dbReference type="PANTHER" id="PTHR30386:SF17">
    <property type="entry name" value="ALKALINE PROTEASE SECRETION PROTEIN APRE"/>
    <property type="match status" value="1"/>
</dbReference>
<feature type="transmembrane region" description="Helical" evidence="9">
    <location>
        <begin position="16"/>
        <end position="37"/>
    </location>
</feature>
<keyword evidence="5 9" id="KW-0997">Cell inner membrane</keyword>
<reference evidence="13 14" key="1">
    <citation type="submission" date="2024-06" db="EMBL/GenBank/DDBJ databases">
        <title>Genome of Rhodovulum iodosum, a marine photoferrotroph.</title>
        <authorList>
            <person name="Bianchini G."/>
            <person name="Nikeleit V."/>
            <person name="Kappler A."/>
            <person name="Bryce C."/>
            <person name="Sanchez-Baracaldo P."/>
        </authorList>
    </citation>
    <scope>NUCLEOTIDE SEQUENCE [LARGE SCALE GENOMIC DNA]</scope>
    <source>
        <strain evidence="13 14">UT/N1</strain>
    </source>
</reference>
<keyword evidence="3 9" id="KW-0813">Transport</keyword>
<dbReference type="PRINTS" id="PR01490">
    <property type="entry name" value="RTXTOXIND"/>
</dbReference>
<comment type="similarity">
    <text evidence="2 9">Belongs to the membrane fusion protein (MFP) (TC 8.A.1) family.</text>
</comment>
<keyword evidence="4 9" id="KW-1003">Cell membrane</keyword>
<evidence type="ECO:0000256" key="10">
    <source>
        <dbReference type="SAM" id="Coils"/>
    </source>
</evidence>
<dbReference type="InterPro" id="IPR058781">
    <property type="entry name" value="HH_AprE-like"/>
</dbReference>
<feature type="domain" description="AprE-like beta-barrel" evidence="12">
    <location>
        <begin position="325"/>
        <end position="413"/>
    </location>
</feature>
<organism evidence="13 14">
    <name type="scientific">Rhodovulum iodosum</name>
    <dbReference type="NCBI Taxonomy" id="68291"/>
    <lineage>
        <taxon>Bacteria</taxon>
        <taxon>Pseudomonadati</taxon>
        <taxon>Pseudomonadota</taxon>
        <taxon>Alphaproteobacteria</taxon>
        <taxon>Rhodobacterales</taxon>
        <taxon>Paracoccaceae</taxon>
        <taxon>Rhodovulum</taxon>
    </lineage>
</organism>
<gene>
    <name evidence="13" type="ORF">Ga0609869_003599</name>
</gene>
<dbReference type="Gene3D" id="2.40.30.170">
    <property type="match status" value="1"/>
</dbReference>
<dbReference type="PANTHER" id="PTHR30386">
    <property type="entry name" value="MEMBRANE FUSION SUBUNIT OF EMRAB-TOLC MULTIDRUG EFFLUX PUMP"/>
    <property type="match status" value="1"/>
</dbReference>
<dbReference type="Pfam" id="PF25994">
    <property type="entry name" value="HH_AprE"/>
    <property type="match status" value="1"/>
</dbReference>
<evidence type="ECO:0000256" key="4">
    <source>
        <dbReference type="ARBA" id="ARBA00022475"/>
    </source>
</evidence>
<proteinExistence type="inferred from homology"/>
<evidence type="ECO:0000256" key="2">
    <source>
        <dbReference type="ARBA" id="ARBA00009477"/>
    </source>
</evidence>
<dbReference type="Proteomes" id="UP001560019">
    <property type="component" value="Unassembled WGS sequence"/>
</dbReference>
<keyword evidence="10" id="KW-0175">Coiled coil</keyword>
<dbReference type="InterPro" id="IPR050739">
    <property type="entry name" value="MFP"/>
</dbReference>
<dbReference type="InterPro" id="IPR058982">
    <property type="entry name" value="Beta-barrel_AprE"/>
</dbReference>
<evidence type="ECO:0000256" key="7">
    <source>
        <dbReference type="ARBA" id="ARBA00022989"/>
    </source>
</evidence>
<dbReference type="RefSeq" id="WP_125403186.1">
    <property type="nucleotide sequence ID" value="NZ_JBEHHI010000005.1"/>
</dbReference>
<keyword evidence="8 9" id="KW-0472">Membrane</keyword>
<evidence type="ECO:0000256" key="9">
    <source>
        <dbReference type="RuleBase" id="RU365093"/>
    </source>
</evidence>
<feature type="coiled-coil region" evidence="10">
    <location>
        <begin position="211"/>
        <end position="264"/>
    </location>
</feature>
<evidence type="ECO:0000259" key="12">
    <source>
        <dbReference type="Pfam" id="PF26002"/>
    </source>
</evidence>